<reference evidence="5 6" key="1">
    <citation type="submission" date="2016-11" db="EMBL/GenBank/DDBJ databases">
        <authorList>
            <person name="Jaros S."/>
            <person name="Januszkiewicz K."/>
            <person name="Wedrychowicz H."/>
        </authorList>
    </citation>
    <scope>NUCLEOTIDE SEQUENCE [LARGE SCALE GENOMIC DNA]</scope>
    <source>
        <strain evidence="5 6">DSM 14809</strain>
    </source>
</reference>
<feature type="transmembrane region" description="Helical" evidence="3">
    <location>
        <begin position="16"/>
        <end position="40"/>
    </location>
</feature>
<evidence type="ECO:0000256" key="2">
    <source>
        <dbReference type="ARBA" id="ARBA00007639"/>
    </source>
</evidence>
<dbReference type="InterPro" id="IPR028082">
    <property type="entry name" value="Peripla_BP_I"/>
</dbReference>
<dbReference type="GO" id="GO:0030246">
    <property type="term" value="F:carbohydrate binding"/>
    <property type="evidence" value="ECO:0007669"/>
    <property type="project" value="TreeGrafter"/>
</dbReference>
<keyword evidence="3" id="KW-1133">Transmembrane helix</keyword>
<keyword evidence="3" id="KW-0472">Membrane</keyword>
<dbReference type="PANTHER" id="PTHR30036">
    <property type="entry name" value="D-XYLOSE-BINDING PERIPLASMIC PROTEIN"/>
    <property type="match status" value="1"/>
</dbReference>
<dbReference type="SUPFAM" id="SSF53822">
    <property type="entry name" value="Periplasmic binding protein-like I"/>
    <property type="match status" value="1"/>
</dbReference>
<dbReference type="PROSITE" id="PS51257">
    <property type="entry name" value="PROKAR_LIPOPROTEIN"/>
    <property type="match status" value="1"/>
</dbReference>
<accession>A0A1M6G8X6</accession>
<comment type="subcellular location">
    <subcellularLocation>
        <location evidence="1">Cell envelope</location>
    </subcellularLocation>
</comment>
<dbReference type="Proteomes" id="UP000184185">
    <property type="component" value="Unassembled WGS sequence"/>
</dbReference>
<dbReference type="EMBL" id="FQYQ01000009">
    <property type="protein sequence ID" value="SHJ06358.1"/>
    <property type="molecule type" value="Genomic_DNA"/>
</dbReference>
<dbReference type="GO" id="GO:0030288">
    <property type="term" value="C:outer membrane-bounded periplasmic space"/>
    <property type="evidence" value="ECO:0007669"/>
    <property type="project" value="TreeGrafter"/>
</dbReference>
<proteinExistence type="inferred from homology"/>
<protein>
    <submittedName>
        <fullName evidence="5">Ribose transport system substrate-binding protein</fullName>
    </submittedName>
</protein>
<dbReference type="Gene3D" id="3.40.50.2300">
    <property type="match status" value="2"/>
</dbReference>
<organism evidence="5 6">
    <name type="scientific">Pseudobutyrivibrio xylanivorans DSM 14809</name>
    <dbReference type="NCBI Taxonomy" id="1123012"/>
    <lineage>
        <taxon>Bacteria</taxon>
        <taxon>Bacillati</taxon>
        <taxon>Bacillota</taxon>
        <taxon>Clostridia</taxon>
        <taxon>Lachnospirales</taxon>
        <taxon>Lachnospiraceae</taxon>
        <taxon>Pseudobutyrivibrio</taxon>
    </lineage>
</organism>
<dbReference type="InterPro" id="IPR050555">
    <property type="entry name" value="Bact_Solute-Bind_Prot2"/>
</dbReference>
<evidence type="ECO:0000256" key="1">
    <source>
        <dbReference type="ARBA" id="ARBA00004196"/>
    </source>
</evidence>
<dbReference type="PANTHER" id="PTHR30036:SF7">
    <property type="entry name" value="ABC TRANSPORTER PERIPLASMIC-BINDING PROTEIN YPHF"/>
    <property type="match status" value="1"/>
</dbReference>
<evidence type="ECO:0000259" key="4">
    <source>
        <dbReference type="Pfam" id="PF13407"/>
    </source>
</evidence>
<evidence type="ECO:0000256" key="3">
    <source>
        <dbReference type="SAM" id="Phobius"/>
    </source>
</evidence>
<keyword evidence="6" id="KW-1185">Reference proteome</keyword>
<dbReference type="STRING" id="185007.SAMN02910350_01850"/>
<feature type="domain" description="Periplasmic binding protein" evidence="4">
    <location>
        <begin position="64"/>
        <end position="317"/>
    </location>
</feature>
<dbReference type="Pfam" id="PF13407">
    <property type="entry name" value="Peripla_BP_4"/>
    <property type="match status" value="1"/>
</dbReference>
<sequence>MFMKLGGKKIKFKSNSALVIAAGCTVAFMFLTTIISFVLYNQRMHEANNLLKEAKYTQYDSYVVLIASNDKSDFWQNVYQSAFEYGKEHGVYVDMISDNVDVNYSKTELLEMAIESGCDGIMLEGDDQPETQELLTKAYSAHIPVITLETDIASESRVSFVGVNNYTIANLYADAIKKNLVKQKHVMVIANNTYADATLNTFVNNIQGAFSEEELPNGPLEFEVRRIESNDAFATEEYIQNLFQKNEIQPVVICLDELSTAGFYQAMIDYNKVGQILLFGNYESQSIYTGIKQGVIKSTVTMNASSMGQAAAKAFIEYHQTGHVSDYINVEPEIIDGDNIESYLKEVEDANH</sequence>
<dbReference type="AlphaFoldDB" id="A0A1M6G8X6"/>
<evidence type="ECO:0000313" key="5">
    <source>
        <dbReference type="EMBL" id="SHJ06358.1"/>
    </source>
</evidence>
<name>A0A1M6G8X6_PSEXY</name>
<evidence type="ECO:0000313" key="6">
    <source>
        <dbReference type="Proteomes" id="UP000184185"/>
    </source>
</evidence>
<dbReference type="InterPro" id="IPR025997">
    <property type="entry name" value="SBP_2_dom"/>
</dbReference>
<comment type="similarity">
    <text evidence="2">Belongs to the bacterial solute-binding protein 2 family.</text>
</comment>
<keyword evidence="3" id="KW-0812">Transmembrane</keyword>
<gene>
    <name evidence="5" type="ORF">SAMN02745725_01676</name>
</gene>